<evidence type="ECO:0000256" key="2">
    <source>
        <dbReference type="HAMAP-Rule" id="MF_02128"/>
    </source>
</evidence>
<feature type="binding site" evidence="2">
    <location>
        <position position="227"/>
    </location>
    <ligand>
        <name>Mg(2+)</name>
        <dbReference type="ChEBI" id="CHEBI:18420"/>
        <label>5</label>
    </ligand>
</feature>
<feature type="domain" description="PurM-like C-terminal" evidence="4">
    <location>
        <begin position="163"/>
        <end position="318"/>
    </location>
</feature>
<dbReference type="KEGG" id="saz:Sama_1021"/>
<comment type="pathway">
    <text evidence="2">Cofactor biosynthesis; thiamine diphosphate biosynthesis; thiamine diphosphate from thiamine phosphate: step 1/1.</text>
</comment>
<accession>A1S4C2</accession>
<comment type="caution">
    <text evidence="2">Lacks conserved residue(s) required for the propagation of feature annotation.</text>
</comment>
<dbReference type="PANTHER" id="PTHR30270:SF0">
    <property type="entry name" value="THIAMINE-MONOPHOSPHATE KINASE"/>
    <property type="match status" value="1"/>
</dbReference>
<dbReference type="InterPro" id="IPR036676">
    <property type="entry name" value="PurM-like_C_sf"/>
</dbReference>
<sequence length="333" mass="35903">MGRRADIKADAGMTVKEFQLIDQYFCGRGPVRRDVKHGIGDDCALVQPAEHKQIAISCDTLIEGVHFFNDMPAWALGYKALAVNLSDLAAMGAEPAWFTLGLSLPSVDESWLAAFSEGLFEAAEYYGIALIGGDTTQSPVKVIAVTINGQVPEGKALTRYGARSGDWIYVTGSLGDSALGLDILRGRQQSRPEHSEYLIERHYRPTPRVLAGQSLRGLASSAIDLSDGLMSDLGHVLKASNVGAYIDVEKLPLSQAMKDSVPLEQALGYALTGGEDYELLFTVPEAQRGALEIALANAGVKFFRIGQITAGSTLKLTHNGEPFTPMNKGFEHF</sequence>
<dbReference type="eggNOG" id="COG0611">
    <property type="taxonomic scope" value="Bacteria"/>
</dbReference>
<dbReference type="Pfam" id="PF00586">
    <property type="entry name" value="AIRS"/>
    <property type="match status" value="1"/>
</dbReference>
<keyword evidence="6" id="KW-1185">Reference proteome</keyword>
<feature type="binding site" evidence="2">
    <location>
        <position position="159"/>
    </location>
    <ligand>
        <name>ATP</name>
        <dbReference type="ChEBI" id="CHEBI:30616"/>
    </ligand>
</feature>
<evidence type="ECO:0000256" key="1">
    <source>
        <dbReference type="ARBA" id="ARBA00022977"/>
    </source>
</evidence>
<dbReference type="Proteomes" id="UP000009175">
    <property type="component" value="Chromosome"/>
</dbReference>
<dbReference type="UniPathway" id="UPA00060">
    <property type="reaction ID" value="UER00142"/>
</dbReference>
<dbReference type="EC" id="2.7.4.16" evidence="2"/>
<feature type="binding site" evidence="2">
    <location>
        <begin position="133"/>
        <end position="134"/>
    </location>
    <ligand>
        <name>ATP</name>
        <dbReference type="ChEBI" id="CHEBI:30616"/>
    </ligand>
</feature>
<evidence type="ECO:0000313" key="5">
    <source>
        <dbReference type="EMBL" id="ABL99228.1"/>
    </source>
</evidence>
<dbReference type="InterPro" id="IPR036921">
    <property type="entry name" value="PurM-like_N_sf"/>
</dbReference>
<dbReference type="AlphaFoldDB" id="A1S4C2"/>
<name>A1S4C2_SHEAM</name>
<keyword evidence="2" id="KW-0479">Metal-binding</keyword>
<keyword evidence="1 2" id="KW-0784">Thiamine biosynthesis</keyword>
<feature type="binding site" evidence="2">
    <location>
        <position position="66"/>
    </location>
    <ligand>
        <name>substrate</name>
    </ligand>
</feature>
<reference evidence="5 6" key="1">
    <citation type="submission" date="2006-12" db="EMBL/GenBank/DDBJ databases">
        <title>Complete sequence of Shewanella amazonensis SB2B.</title>
        <authorList>
            <consortium name="US DOE Joint Genome Institute"/>
            <person name="Copeland A."/>
            <person name="Lucas S."/>
            <person name="Lapidus A."/>
            <person name="Barry K."/>
            <person name="Detter J.C."/>
            <person name="Glavina del Rio T."/>
            <person name="Hammon N."/>
            <person name="Israni S."/>
            <person name="Dalin E."/>
            <person name="Tice H."/>
            <person name="Pitluck S."/>
            <person name="Munk A.C."/>
            <person name="Brettin T."/>
            <person name="Bruce D."/>
            <person name="Han C."/>
            <person name="Tapia R."/>
            <person name="Gilna P."/>
            <person name="Schmutz J."/>
            <person name="Larimer F."/>
            <person name="Land M."/>
            <person name="Hauser L."/>
            <person name="Kyrpides N."/>
            <person name="Mikhailova N."/>
            <person name="Fredrickson J."/>
            <person name="Richardson P."/>
        </authorList>
    </citation>
    <scope>NUCLEOTIDE SEQUENCE [LARGE SCALE GENOMIC DNA]</scope>
    <source>
        <strain evidence="6">ATCC BAA-1098 / SB2B</strain>
    </source>
</reference>
<keyword evidence="2" id="KW-0067">ATP-binding</keyword>
<keyword evidence="2" id="KW-0547">Nucleotide-binding</keyword>
<feature type="domain" description="PurM-like N-terminal" evidence="3">
    <location>
        <begin position="40"/>
        <end position="151"/>
    </location>
</feature>
<gene>
    <name evidence="2" type="primary">thiL</name>
    <name evidence="5" type="ordered locus">Sama_1021</name>
</gene>
<dbReference type="PANTHER" id="PTHR30270">
    <property type="entry name" value="THIAMINE-MONOPHOSPHATE KINASE"/>
    <property type="match status" value="1"/>
</dbReference>
<organism evidence="5 6">
    <name type="scientific">Shewanella amazonensis (strain ATCC BAA-1098 / SB2B)</name>
    <dbReference type="NCBI Taxonomy" id="326297"/>
    <lineage>
        <taxon>Bacteria</taxon>
        <taxon>Pseudomonadati</taxon>
        <taxon>Pseudomonadota</taxon>
        <taxon>Gammaproteobacteria</taxon>
        <taxon>Alteromonadales</taxon>
        <taxon>Shewanellaceae</taxon>
        <taxon>Shewanella</taxon>
    </lineage>
</organism>
<evidence type="ECO:0000259" key="3">
    <source>
        <dbReference type="Pfam" id="PF00586"/>
    </source>
</evidence>
<feature type="binding site" evidence="2">
    <location>
        <position position="87"/>
    </location>
    <ligand>
        <name>Mg(2+)</name>
        <dbReference type="ChEBI" id="CHEBI:18420"/>
        <label>2</label>
    </ligand>
</feature>
<dbReference type="EMBL" id="CP000507">
    <property type="protein sequence ID" value="ABL99228.1"/>
    <property type="molecule type" value="Genomic_DNA"/>
</dbReference>
<feature type="binding site" evidence="2">
    <location>
        <position position="224"/>
    </location>
    <ligand>
        <name>Mg(2+)</name>
        <dbReference type="ChEBI" id="CHEBI:18420"/>
        <label>3</label>
    </ligand>
</feature>
<protein>
    <recommendedName>
        <fullName evidence="2">Thiamine-monophosphate kinase</fullName>
        <shortName evidence="2">TMP kinase</shortName>
        <shortName evidence="2">Thiamine-phosphate kinase</shortName>
        <ecNumber evidence="2">2.7.4.16</ecNumber>
    </recommendedName>
</protein>
<comment type="miscellaneous">
    <text evidence="2">Reaction mechanism of ThiL seems to utilize a direct, inline transfer of the gamma-phosphate of ATP to TMP rather than a phosphorylated enzyme intermediate.</text>
</comment>
<feature type="binding site" evidence="2">
    <location>
        <position position="87"/>
    </location>
    <ligand>
        <name>Mg(2+)</name>
        <dbReference type="ChEBI" id="CHEBI:18420"/>
        <label>3</label>
    </ligand>
</feature>
<dbReference type="HAMAP" id="MF_02128">
    <property type="entry name" value="TMP_kinase"/>
    <property type="match status" value="1"/>
</dbReference>
<comment type="similarity">
    <text evidence="2">Belongs to the thiamine-monophosphate kinase family.</text>
</comment>
<proteinExistence type="inferred from homology"/>
<evidence type="ECO:0000259" key="4">
    <source>
        <dbReference type="Pfam" id="PF02769"/>
    </source>
</evidence>
<dbReference type="Gene3D" id="3.30.1330.10">
    <property type="entry name" value="PurM-like, N-terminal domain"/>
    <property type="match status" value="1"/>
</dbReference>
<dbReference type="GO" id="GO:0009030">
    <property type="term" value="F:thiamine-phosphate kinase activity"/>
    <property type="evidence" value="ECO:0007669"/>
    <property type="project" value="UniProtKB-UniRule"/>
</dbReference>
<dbReference type="GO" id="GO:0009229">
    <property type="term" value="P:thiamine diphosphate biosynthetic process"/>
    <property type="evidence" value="ECO:0007669"/>
    <property type="project" value="UniProtKB-UniRule"/>
</dbReference>
<keyword evidence="2 5" id="KW-0418">Kinase</keyword>
<dbReference type="Pfam" id="PF02769">
    <property type="entry name" value="AIRS_C"/>
    <property type="match status" value="1"/>
</dbReference>
<dbReference type="InterPro" id="IPR016188">
    <property type="entry name" value="PurM-like_N"/>
</dbReference>
<feature type="binding site" evidence="2">
    <location>
        <position position="59"/>
    </location>
    <ligand>
        <name>Mg(2+)</name>
        <dbReference type="ChEBI" id="CHEBI:18420"/>
        <label>1</label>
    </ligand>
</feature>
<dbReference type="NCBIfam" id="TIGR01379">
    <property type="entry name" value="thiL"/>
    <property type="match status" value="1"/>
</dbReference>
<dbReference type="InterPro" id="IPR010918">
    <property type="entry name" value="PurM-like_C_dom"/>
</dbReference>
<feature type="binding site" evidence="2">
    <location>
        <position position="87"/>
    </location>
    <ligand>
        <name>Mg(2+)</name>
        <dbReference type="ChEBI" id="CHEBI:18420"/>
        <label>4</label>
    </ligand>
</feature>
<dbReference type="Gene3D" id="3.90.650.10">
    <property type="entry name" value="PurM-like C-terminal domain"/>
    <property type="match status" value="1"/>
</dbReference>
<dbReference type="STRING" id="326297.Sama_1021"/>
<feature type="binding site" evidence="2">
    <location>
        <position position="59"/>
    </location>
    <ligand>
        <name>Mg(2+)</name>
        <dbReference type="ChEBI" id="CHEBI:18420"/>
        <label>2</label>
    </ligand>
</feature>
<dbReference type="CDD" id="cd02194">
    <property type="entry name" value="ThiL"/>
    <property type="match status" value="1"/>
</dbReference>
<keyword evidence="2 5" id="KW-0808">Transferase</keyword>
<keyword evidence="2" id="KW-0460">Magnesium</keyword>
<dbReference type="SUPFAM" id="SSF56042">
    <property type="entry name" value="PurM C-terminal domain-like"/>
    <property type="match status" value="1"/>
</dbReference>
<dbReference type="NCBIfam" id="NF004350">
    <property type="entry name" value="PRK05731.1-1"/>
    <property type="match status" value="1"/>
</dbReference>
<feature type="binding site" evidence="2">
    <location>
        <position position="330"/>
    </location>
    <ligand>
        <name>substrate</name>
    </ligand>
</feature>
<comment type="function">
    <text evidence="2">Catalyzes the ATP-dependent phosphorylation of thiamine-monophosphate (TMP) to form thiamine-pyrophosphate (TPP), the active form of vitamin B1.</text>
</comment>
<feature type="binding site" evidence="2">
    <location>
        <position position="42"/>
    </location>
    <ligand>
        <name>Mg(2+)</name>
        <dbReference type="ChEBI" id="CHEBI:18420"/>
        <label>3</label>
    </ligand>
</feature>
<comment type="catalytic activity">
    <reaction evidence="2">
        <text>thiamine phosphate + ATP = thiamine diphosphate + ADP</text>
        <dbReference type="Rhea" id="RHEA:15913"/>
        <dbReference type="ChEBI" id="CHEBI:30616"/>
        <dbReference type="ChEBI" id="CHEBI:37575"/>
        <dbReference type="ChEBI" id="CHEBI:58937"/>
        <dbReference type="ChEBI" id="CHEBI:456216"/>
        <dbReference type="EC" id="2.7.4.16"/>
    </reaction>
</comment>
<dbReference type="GO" id="GO:0005524">
    <property type="term" value="F:ATP binding"/>
    <property type="evidence" value="ECO:0007669"/>
    <property type="project" value="UniProtKB-UniRule"/>
</dbReference>
<dbReference type="GO" id="GO:0000287">
    <property type="term" value="F:magnesium ion binding"/>
    <property type="evidence" value="ECO:0007669"/>
    <property type="project" value="UniProtKB-UniRule"/>
</dbReference>
<dbReference type="PIRSF" id="PIRSF005303">
    <property type="entry name" value="Thiam_monoph_kin"/>
    <property type="match status" value="1"/>
</dbReference>
<feature type="binding site" evidence="2">
    <location>
        <position position="57"/>
    </location>
    <ligand>
        <name>Mg(2+)</name>
        <dbReference type="ChEBI" id="CHEBI:18420"/>
        <label>4</label>
    </ligand>
</feature>
<dbReference type="HOGENOM" id="CLU_046964_3_0_6"/>
<feature type="binding site" evidence="2">
    <location>
        <position position="42"/>
    </location>
    <ligand>
        <name>Mg(2+)</name>
        <dbReference type="ChEBI" id="CHEBI:18420"/>
        <label>4</label>
    </ligand>
</feature>
<dbReference type="InterPro" id="IPR006283">
    <property type="entry name" value="ThiL-like"/>
</dbReference>
<dbReference type="GO" id="GO:0009228">
    <property type="term" value="P:thiamine biosynthetic process"/>
    <property type="evidence" value="ECO:0007669"/>
    <property type="project" value="UniProtKB-KW"/>
</dbReference>
<feature type="binding site" evidence="2">
    <location>
        <position position="134"/>
    </location>
    <ligand>
        <name>Mg(2+)</name>
        <dbReference type="ChEBI" id="CHEBI:18420"/>
        <label>1</label>
    </ligand>
</feature>
<evidence type="ECO:0000313" key="6">
    <source>
        <dbReference type="Proteomes" id="UP000009175"/>
    </source>
</evidence>
<dbReference type="SUPFAM" id="SSF55326">
    <property type="entry name" value="PurM N-terminal domain-like"/>
    <property type="match status" value="1"/>
</dbReference>
<feature type="binding site" evidence="2">
    <location>
        <position position="275"/>
    </location>
    <ligand>
        <name>substrate</name>
    </ligand>
</feature>
<feature type="binding site" evidence="2">
    <location>
        <position position="226"/>
    </location>
    <ligand>
        <name>ATP</name>
        <dbReference type="ChEBI" id="CHEBI:30616"/>
    </ligand>
</feature>